<dbReference type="OrthoDB" id="1714508at2759"/>
<dbReference type="GO" id="GO:0005634">
    <property type="term" value="C:nucleus"/>
    <property type="evidence" value="ECO:0007669"/>
    <property type="project" value="TreeGrafter"/>
</dbReference>
<evidence type="ECO:0008006" key="4">
    <source>
        <dbReference type="Google" id="ProtNLM"/>
    </source>
</evidence>
<dbReference type="PANTHER" id="PTHR13464:SF0">
    <property type="entry name" value="SAP30-BINDING PROTEIN"/>
    <property type="match status" value="1"/>
</dbReference>
<feature type="compositionally biased region" description="Acidic residues" evidence="1">
    <location>
        <begin position="21"/>
        <end position="55"/>
    </location>
</feature>
<proteinExistence type="predicted"/>
<gene>
    <name evidence="2" type="ORF">CBR_g31948</name>
</gene>
<dbReference type="GO" id="GO:0006355">
    <property type="term" value="P:regulation of DNA-templated transcription"/>
    <property type="evidence" value="ECO:0007669"/>
    <property type="project" value="InterPro"/>
</dbReference>
<dbReference type="Pfam" id="PF07818">
    <property type="entry name" value="HCNGP"/>
    <property type="match status" value="1"/>
</dbReference>
<feature type="region of interest" description="Disordered" evidence="1">
    <location>
        <begin position="1"/>
        <end position="184"/>
    </location>
</feature>
<dbReference type="PANTHER" id="PTHR13464">
    <property type="entry name" value="TRANSCRIPTIONAL REGULATOR PROTEIN HCNGP"/>
    <property type="match status" value="1"/>
</dbReference>
<dbReference type="EMBL" id="BFEA01000370">
    <property type="protein sequence ID" value="GBG81274.1"/>
    <property type="molecule type" value="Genomic_DNA"/>
</dbReference>
<reference evidence="2 3" key="1">
    <citation type="journal article" date="2018" name="Cell">
        <title>The Chara Genome: Secondary Complexity and Implications for Plant Terrestrialization.</title>
        <authorList>
            <person name="Nishiyama T."/>
            <person name="Sakayama H."/>
            <person name="Vries J.D."/>
            <person name="Buschmann H."/>
            <person name="Saint-Marcoux D."/>
            <person name="Ullrich K.K."/>
            <person name="Haas F.B."/>
            <person name="Vanderstraeten L."/>
            <person name="Becker D."/>
            <person name="Lang D."/>
            <person name="Vosolsobe S."/>
            <person name="Rombauts S."/>
            <person name="Wilhelmsson P.K.I."/>
            <person name="Janitza P."/>
            <person name="Kern R."/>
            <person name="Heyl A."/>
            <person name="Rumpler F."/>
            <person name="Villalobos L.I.A.C."/>
            <person name="Clay J.M."/>
            <person name="Skokan R."/>
            <person name="Toyoda A."/>
            <person name="Suzuki Y."/>
            <person name="Kagoshima H."/>
            <person name="Schijlen E."/>
            <person name="Tajeshwar N."/>
            <person name="Catarino B."/>
            <person name="Hetherington A.J."/>
            <person name="Saltykova A."/>
            <person name="Bonnot C."/>
            <person name="Breuninger H."/>
            <person name="Symeonidi A."/>
            <person name="Radhakrishnan G.V."/>
            <person name="Van Nieuwerburgh F."/>
            <person name="Deforce D."/>
            <person name="Chang C."/>
            <person name="Karol K.G."/>
            <person name="Hedrich R."/>
            <person name="Ulvskov P."/>
            <person name="Glockner G."/>
            <person name="Delwiche C.F."/>
            <person name="Petrasek J."/>
            <person name="Van de Peer Y."/>
            <person name="Friml J."/>
            <person name="Beilby M."/>
            <person name="Dolan L."/>
            <person name="Kohara Y."/>
            <person name="Sugano S."/>
            <person name="Fujiyama A."/>
            <person name="Delaux P.-M."/>
            <person name="Quint M."/>
            <person name="TheiBen G."/>
            <person name="Hagemann M."/>
            <person name="Harholt J."/>
            <person name="Dunand C."/>
            <person name="Zachgo S."/>
            <person name="Langdale J."/>
            <person name="Maumus F."/>
            <person name="Straeten D.V.D."/>
            <person name="Gould S.B."/>
            <person name="Rensing S.A."/>
        </authorList>
    </citation>
    <scope>NUCLEOTIDE SEQUENCE [LARGE SCALE GENOMIC DNA]</scope>
    <source>
        <strain evidence="2 3">S276</strain>
    </source>
</reference>
<evidence type="ECO:0000313" key="3">
    <source>
        <dbReference type="Proteomes" id="UP000265515"/>
    </source>
</evidence>
<feature type="compositionally biased region" description="Pro residues" evidence="1">
    <location>
        <begin position="132"/>
        <end position="147"/>
    </location>
</feature>
<sequence>MDVTMAKKRKPEGIASLMVYADDDEEDEPEEGEEEKEQDDDDDDEEDDDNEEEEEKREGEDKRDRREIRMGEEEKGEDKDGISEKEEEGEVSEDEETDHMDMEVDDSRQGEVGERVDADPALPPIIEAHVPTPSPPPPPPPPLPPLLPNRSVERTVTPPAPSVSPLSPSDQPISQPQTRPADVSVLGIVDYEGGAVSVRRPTPGSVRIISPGLVVTPREDDGNAAADASQGDQALGTPFNGSLRHSPLVRSRPPASPNGEEGTASARRDVEDPLESFLPPPTTEKCPEHLQRKFKDFLDLKASGVDFNKSIMEKKDYRNPDFLERVVRYHNIDEKGSCYPKDKFNPHGYDPNDYYDRLGIITCNRICQTLLLDMNLYPNLDANVDQIRTRV</sequence>
<comment type="caution">
    <text evidence="2">The sequence shown here is derived from an EMBL/GenBank/DDBJ whole genome shotgun (WGS) entry which is preliminary data.</text>
</comment>
<name>A0A388LG38_CHABU</name>
<feature type="compositionally biased region" description="Basic and acidic residues" evidence="1">
    <location>
        <begin position="56"/>
        <end position="84"/>
    </location>
</feature>
<evidence type="ECO:0000313" key="2">
    <source>
        <dbReference type="EMBL" id="GBG81274.1"/>
    </source>
</evidence>
<feature type="compositionally biased region" description="Basic residues" evidence="1">
    <location>
        <begin position="1"/>
        <end position="10"/>
    </location>
</feature>
<dbReference type="Proteomes" id="UP000265515">
    <property type="component" value="Unassembled WGS sequence"/>
</dbReference>
<feature type="region of interest" description="Disordered" evidence="1">
    <location>
        <begin position="196"/>
        <end position="286"/>
    </location>
</feature>
<dbReference type="InterPro" id="IPR012479">
    <property type="entry name" value="SAP30BP"/>
</dbReference>
<dbReference type="Gramene" id="GBG81274">
    <property type="protein sequence ID" value="GBG81274"/>
    <property type="gene ID" value="CBR_g31948"/>
</dbReference>
<keyword evidence="3" id="KW-1185">Reference proteome</keyword>
<dbReference type="STRING" id="69332.A0A388LG38"/>
<feature type="compositionally biased region" description="Basic and acidic residues" evidence="1">
    <location>
        <begin position="99"/>
        <end position="118"/>
    </location>
</feature>
<feature type="compositionally biased region" description="Acidic residues" evidence="1">
    <location>
        <begin position="85"/>
        <end position="98"/>
    </location>
</feature>
<protein>
    <recommendedName>
        <fullName evidence="4">SAP30-binding protein</fullName>
    </recommendedName>
</protein>
<accession>A0A388LG38</accession>
<dbReference type="AlphaFoldDB" id="A0A388LG38"/>
<evidence type="ECO:0000256" key="1">
    <source>
        <dbReference type="SAM" id="MobiDB-lite"/>
    </source>
</evidence>
<organism evidence="2 3">
    <name type="scientific">Chara braunii</name>
    <name type="common">Braun's stonewort</name>
    <dbReference type="NCBI Taxonomy" id="69332"/>
    <lineage>
        <taxon>Eukaryota</taxon>
        <taxon>Viridiplantae</taxon>
        <taxon>Streptophyta</taxon>
        <taxon>Charophyceae</taxon>
        <taxon>Charales</taxon>
        <taxon>Characeae</taxon>
        <taxon>Chara</taxon>
    </lineage>
</organism>